<proteinExistence type="predicted"/>
<dbReference type="EMBL" id="CZQE01000145">
    <property type="protein sequence ID" value="CUS44394.1"/>
    <property type="molecule type" value="Genomic_DNA"/>
</dbReference>
<dbReference type="AlphaFoldDB" id="A0A160TL16"/>
<feature type="region of interest" description="Disordered" evidence="1">
    <location>
        <begin position="272"/>
        <end position="304"/>
    </location>
</feature>
<evidence type="ECO:0000313" key="2">
    <source>
        <dbReference type="EMBL" id="CUS44394.1"/>
    </source>
</evidence>
<accession>A0A160TL16</accession>
<organism evidence="2">
    <name type="scientific">hydrothermal vent metagenome</name>
    <dbReference type="NCBI Taxonomy" id="652676"/>
    <lineage>
        <taxon>unclassified sequences</taxon>
        <taxon>metagenomes</taxon>
        <taxon>ecological metagenomes</taxon>
    </lineage>
</organism>
<evidence type="ECO:0000256" key="1">
    <source>
        <dbReference type="SAM" id="MobiDB-lite"/>
    </source>
</evidence>
<name>A0A160TL16_9ZZZZ</name>
<sequence>MEQRTDAPRGLETVAIGEALVAVDRARSGKFAKETVGDGPAIAAYAPGQHEIADRPVILDECPDRAAVAARIAPCGDDAAPIIGILEQFAVRQACVDADPQDMVTADRRPQFDLAADTGRRRVALVKRQLETRQADHLVGEVARLDIGERVDRPVAAMDQADARVLAFGAAVGALETQGAIVAEDEAPRLDLGFGVDRRDRADATGPVLEPGARVGNGTLRFGRGAIAIAPLPFARHGDEAAPQIWGQARRDILRIIAAVESAAGEQRKVGARRAREFDRPGDCAGAERSRATPARDSHARKTIGDQRVERDVAEERIGKRYPVEQYERPARCVPAQGAQRHALGRRIGRPAVRPAKLLEPGDIGQHVLDPARSISAQPVAVNHH</sequence>
<protein>
    <submittedName>
        <fullName evidence="2">Uncharacterized protein</fullName>
    </submittedName>
</protein>
<reference evidence="2" key="1">
    <citation type="submission" date="2015-10" db="EMBL/GenBank/DDBJ databases">
        <authorList>
            <person name="Gilbert D.G."/>
        </authorList>
    </citation>
    <scope>NUCLEOTIDE SEQUENCE</scope>
</reference>
<gene>
    <name evidence="2" type="ORF">MGWOODY_Smn1166</name>
</gene>